<dbReference type="CDD" id="cd02209">
    <property type="entry name" value="cupin_XRE_C"/>
    <property type="match status" value="1"/>
</dbReference>
<dbReference type="SUPFAM" id="SSF51182">
    <property type="entry name" value="RmlC-like cupins"/>
    <property type="match status" value="1"/>
</dbReference>
<dbReference type="GO" id="GO:0003677">
    <property type="term" value="F:DNA binding"/>
    <property type="evidence" value="ECO:0007669"/>
    <property type="project" value="UniProtKB-KW"/>
</dbReference>
<dbReference type="InterPro" id="IPR001387">
    <property type="entry name" value="Cro/C1-type_HTH"/>
</dbReference>
<dbReference type="InterPro" id="IPR010982">
    <property type="entry name" value="Lambda_DNA-bd_dom_sf"/>
</dbReference>
<dbReference type="Pfam" id="PF07883">
    <property type="entry name" value="Cupin_2"/>
    <property type="match status" value="1"/>
</dbReference>
<evidence type="ECO:0000313" key="3">
    <source>
        <dbReference type="EMBL" id="QNN58421.1"/>
    </source>
</evidence>
<feature type="domain" description="HTH cro/C1-type" evidence="2">
    <location>
        <begin position="23"/>
        <end position="77"/>
    </location>
</feature>
<dbReference type="PROSITE" id="PS50943">
    <property type="entry name" value="HTH_CROC1"/>
    <property type="match status" value="1"/>
</dbReference>
<keyword evidence="1" id="KW-0238">DNA-binding</keyword>
<dbReference type="GO" id="GO:0005829">
    <property type="term" value="C:cytosol"/>
    <property type="evidence" value="ECO:0007669"/>
    <property type="project" value="TreeGrafter"/>
</dbReference>
<dbReference type="SMART" id="SM00530">
    <property type="entry name" value="HTH_XRE"/>
    <property type="match status" value="1"/>
</dbReference>
<name>A0A7G9RS46_9BURK</name>
<dbReference type="SUPFAM" id="SSF47413">
    <property type="entry name" value="lambda repressor-like DNA-binding domains"/>
    <property type="match status" value="1"/>
</dbReference>
<dbReference type="InterPro" id="IPR014710">
    <property type="entry name" value="RmlC-like_jellyroll"/>
</dbReference>
<dbReference type="Gene3D" id="1.10.260.40">
    <property type="entry name" value="lambda repressor-like DNA-binding domains"/>
    <property type="match status" value="1"/>
</dbReference>
<dbReference type="GO" id="GO:0003700">
    <property type="term" value="F:DNA-binding transcription factor activity"/>
    <property type="evidence" value="ECO:0007669"/>
    <property type="project" value="TreeGrafter"/>
</dbReference>
<dbReference type="RefSeq" id="WP_187598795.1">
    <property type="nucleotide sequence ID" value="NZ_CP060714.1"/>
</dbReference>
<reference evidence="3 4" key="1">
    <citation type="submission" date="2020-08" db="EMBL/GenBank/DDBJ databases">
        <title>Genome sequence of Diaphorobacter ruginosibacter DSM 27467T.</title>
        <authorList>
            <person name="Hyun D.-W."/>
            <person name="Bae J.-W."/>
        </authorList>
    </citation>
    <scope>NUCLEOTIDE SEQUENCE [LARGE SCALE GENOMIC DNA]</scope>
    <source>
        <strain evidence="3 4">DSM 27467</strain>
    </source>
</reference>
<dbReference type="Proteomes" id="UP000515811">
    <property type="component" value="Chromosome"/>
</dbReference>
<dbReference type="Gene3D" id="2.60.120.10">
    <property type="entry name" value="Jelly Rolls"/>
    <property type="match status" value="1"/>
</dbReference>
<evidence type="ECO:0000313" key="4">
    <source>
        <dbReference type="Proteomes" id="UP000515811"/>
    </source>
</evidence>
<dbReference type="InterPro" id="IPR013096">
    <property type="entry name" value="Cupin_2"/>
</dbReference>
<evidence type="ECO:0000256" key="1">
    <source>
        <dbReference type="ARBA" id="ARBA00023125"/>
    </source>
</evidence>
<accession>A0A7G9RS46</accession>
<protein>
    <submittedName>
        <fullName evidence="3">Helix-turn-helix transcriptional regulator</fullName>
    </submittedName>
</protein>
<gene>
    <name evidence="3" type="ORF">H9K76_06150</name>
</gene>
<sequence length="194" mass="20590">MNKAIPTETPEAPDADLQFGLAVRARRAQLGITLDQLAEASGVSPGSLSRVERGLLSASLRNAMAIARGLGCDIGELLQESDGPQVTRASEHRRIVHEDTGVARIALAKPAPGLSVIQYEVPPGAESSHFAAHRAGTREMFYILKGSVRVFAGTESVLLRTGDTAVLTMDSEHRFINEGATPARLILIVSTPVS</sequence>
<dbReference type="EMBL" id="CP060714">
    <property type="protein sequence ID" value="QNN58421.1"/>
    <property type="molecule type" value="Genomic_DNA"/>
</dbReference>
<dbReference type="PANTHER" id="PTHR46797:SF1">
    <property type="entry name" value="METHYLPHOSPHONATE SYNTHASE"/>
    <property type="match status" value="1"/>
</dbReference>
<dbReference type="InterPro" id="IPR050807">
    <property type="entry name" value="TransReg_Diox_bact_type"/>
</dbReference>
<organism evidence="3 4">
    <name type="scientific">Diaphorobacter ruginosibacter</name>
    <dbReference type="NCBI Taxonomy" id="1715720"/>
    <lineage>
        <taxon>Bacteria</taxon>
        <taxon>Pseudomonadati</taxon>
        <taxon>Pseudomonadota</taxon>
        <taxon>Betaproteobacteria</taxon>
        <taxon>Burkholderiales</taxon>
        <taxon>Comamonadaceae</taxon>
        <taxon>Diaphorobacter</taxon>
    </lineage>
</organism>
<dbReference type="Pfam" id="PF01381">
    <property type="entry name" value="HTH_3"/>
    <property type="match status" value="1"/>
</dbReference>
<dbReference type="CDD" id="cd00093">
    <property type="entry name" value="HTH_XRE"/>
    <property type="match status" value="1"/>
</dbReference>
<dbReference type="PANTHER" id="PTHR46797">
    <property type="entry name" value="HTH-TYPE TRANSCRIPTIONAL REGULATOR"/>
    <property type="match status" value="1"/>
</dbReference>
<evidence type="ECO:0000259" key="2">
    <source>
        <dbReference type="PROSITE" id="PS50943"/>
    </source>
</evidence>
<dbReference type="AlphaFoldDB" id="A0A7G9RS46"/>
<keyword evidence="4" id="KW-1185">Reference proteome</keyword>
<dbReference type="KEGG" id="drg:H9K76_06150"/>
<dbReference type="InterPro" id="IPR011051">
    <property type="entry name" value="RmlC_Cupin_sf"/>
</dbReference>
<proteinExistence type="predicted"/>